<evidence type="ECO:0000256" key="5">
    <source>
        <dbReference type="ARBA" id="ARBA00023274"/>
    </source>
</evidence>
<dbReference type="Gene3D" id="3.30.1490.10">
    <property type="match status" value="1"/>
</dbReference>
<dbReference type="Pfam" id="PF00410">
    <property type="entry name" value="Ribosomal_S8"/>
    <property type="match status" value="1"/>
</dbReference>
<comment type="caution">
    <text evidence="10">The sequence shown here is derived from an EMBL/GenBank/DDBJ whole genome shotgun (WGS) entry which is preliminary data.</text>
</comment>
<dbReference type="HAMAP" id="MF_01302_B">
    <property type="entry name" value="Ribosomal_uS8_B"/>
    <property type="match status" value="1"/>
</dbReference>
<keyword evidence="3 8" id="KW-0694">RNA-binding</keyword>
<dbReference type="GO" id="GO:0005737">
    <property type="term" value="C:cytoplasm"/>
    <property type="evidence" value="ECO:0007669"/>
    <property type="project" value="UniProtKB-ARBA"/>
</dbReference>
<keyword evidence="4 8" id="KW-0689">Ribosomal protein</keyword>
<comment type="subunit">
    <text evidence="7 8">Part of the 30S ribosomal subunit. Contacts proteins S5 and S12.</text>
</comment>
<keyword evidence="11" id="KW-1185">Reference proteome</keyword>
<dbReference type="PROSITE" id="PS00053">
    <property type="entry name" value="RIBOSOMAL_S8"/>
    <property type="match status" value="1"/>
</dbReference>
<dbReference type="PANTHER" id="PTHR11758">
    <property type="entry name" value="40S RIBOSOMAL PROTEIN S15A"/>
    <property type="match status" value="1"/>
</dbReference>
<dbReference type="GO" id="GO:0006412">
    <property type="term" value="P:translation"/>
    <property type="evidence" value="ECO:0007669"/>
    <property type="project" value="UniProtKB-UniRule"/>
</dbReference>
<evidence type="ECO:0000256" key="4">
    <source>
        <dbReference type="ARBA" id="ARBA00022980"/>
    </source>
</evidence>
<dbReference type="SUPFAM" id="SSF56047">
    <property type="entry name" value="Ribosomal protein S8"/>
    <property type="match status" value="1"/>
</dbReference>
<evidence type="ECO:0000256" key="1">
    <source>
        <dbReference type="ARBA" id="ARBA00006471"/>
    </source>
</evidence>
<dbReference type="RefSeq" id="WP_107571268.1">
    <property type="nucleotide sequence ID" value="NZ_PYYB01000005.1"/>
</dbReference>
<reference evidence="10 11" key="1">
    <citation type="submission" date="2018-03" db="EMBL/GenBank/DDBJ databases">
        <title>Aquarubrobacter algicola gen. nov., sp. nov., a novel actinobacterium isolated from shallow eutrophic lake during the end of cyanobacterial harmful algal blooms.</title>
        <authorList>
            <person name="Chun S.J."/>
        </authorList>
    </citation>
    <scope>NUCLEOTIDE SEQUENCE [LARGE SCALE GENOMIC DNA]</scope>
    <source>
        <strain evidence="10 11">Seoho-28</strain>
    </source>
</reference>
<dbReference type="Gene3D" id="3.30.1370.30">
    <property type="match status" value="1"/>
</dbReference>
<evidence type="ECO:0000256" key="6">
    <source>
        <dbReference type="ARBA" id="ARBA00035258"/>
    </source>
</evidence>
<evidence type="ECO:0000256" key="9">
    <source>
        <dbReference type="RuleBase" id="RU003660"/>
    </source>
</evidence>
<evidence type="ECO:0000313" key="10">
    <source>
        <dbReference type="EMBL" id="PTL54325.1"/>
    </source>
</evidence>
<dbReference type="EMBL" id="PYYB01000005">
    <property type="protein sequence ID" value="PTL54325.1"/>
    <property type="molecule type" value="Genomic_DNA"/>
</dbReference>
<dbReference type="GO" id="GO:1990904">
    <property type="term" value="C:ribonucleoprotein complex"/>
    <property type="evidence" value="ECO:0007669"/>
    <property type="project" value="UniProtKB-KW"/>
</dbReference>
<accession>A0A2T4UBR5</accession>
<dbReference type="GO" id="GO:0005840">
    <property type="term" value="C:ribosome"/>
    <property type="evidence" value="ECO:0007669"/>
    <property type="project" value="UniProtKB-KW"/>
</dbReference>
<keyword evidence="2 8" id="KW-0699">rRNA-binding</keyword>
<dbReference type="NCBIfam" id="NF001109">
    <property type="entry name" value="PRK00136.1"/>
    <property type="match status" value="1"/>
</dbReference>
<dbReference type="InterPro" id="IPR000630">
    <property type="entry name" value="Ribosomal_uS8"/>
</dbReference>
<keyword evidence="5 8" id="KW-0687">Ribonucleoprotein</keyword>
<evidence type="ECO:0000256" key="7">
    <source>
        <dbReference type="ARBA" id="ARBA00046740"/>
    </source>
</evidence>
<dbReference type="AlphaFoldDB" id="A0A2T4UBR5"/>
<organism evidence="10 11">
    <name type="scientific">Paraconexibacter algicola</name>
    <dbReference type="NCBI Taxonomy" id="2133960"/>
    <lineage>
        <taxon>Bacteria</taxon>
        <taxon>Bacillati</taxon>
        <taxon>Actinomycetota</taxon>
        <taxon>Thermoleophilia</taxon>
        <taxon>Solirubrobacterales</taxon>
        <taxon>Paraconexibacteraceae</taxon>
        <taxon>Paraconexibacter</taxon>
    </lineage>
</organism>
<protein>
    <recommendedName>
        <fullName evidence="6 8">Small ribosomal subunit protein uS8</fullName>
    </recommendedName>
</protein>
<name>A0A2T4UBR5_9ACTN</name>
<evidence type="ECO:0000256" key="3">
    <source>
        <dbReference type="ARBA" id="ARBA00022884"/>
    </source>
</evidence>
<dbReference type="FunFam" id="3.30.1370.30:FF:000002">
    <property type="entry name" value="30S ribosomal protein S8"/>
    <property type="match status" value="1"/>
</dbReference>
<evidence type="ECO:0000256" key="2">
    <source>
        <dbReference type="ARBA" id="ARBA00022730"/>
    </source>
</evidence>
<dbReference type="GO" id="GO:0003735">
    <property type="term" value="F:structural constituent of ribosome"/>
    <property type="evidence" value="ECO:0007669"/>
    <property type="project" value="InterPro"/>
</dbReference>
<dbReference type="Proteomes" id="UP000240739">
    <property type="component" value="Unassembled WGS sequence"/>
</dbReference>
<gene>
    <name evidence="8" type="primary">rpsH</name>
    <name evidence="10" type="ORF">C7Y72_21535</name>
</gene>
<comment type="similarity">
    <text evidence="1 8 9">Belongs to the universal ribosomal protein uS8 family.</text>
</comment>
<evidence type="ECO:0000313" key="11">
    <source>
        <dbReference type="Proteomes" id="UP000240739"/>
    </source>
</evidence>
<evidence type="ECO:0000256" key="8">
    <source>
        <dbReference type="HAMAP-Rule" id="MF_01302"/>
    </source>
</evidence>
<dbReference type="InterPro" id="IPR047863">
    <property type="entry name" value="Ribosomal_uS8_CS"/>
</dbReference>
<comment type="function">
    <text evidence="8">One of the primary rRNA binding proteins, it binds directly to 16S rRNA central domain where it helps coordinate assembly of the platform of the 30S subunit.</text>
</comment>
<dbReference type="GO" id="GO:0019843">
    <property type="term" value="F:rRNA binding"/>
    <property type="evidence" value="ECO:0007669"/>
    <property type="project" value="UniProtKB-UniRule"/>
</dbReference>
<proteinExistence type="inferred from homology"/>
<dbReference type="FunFam" id="3.30.1490.10:FF:000001">
    <property type="entry name" value="30S ribosomal protein S8"/>
    <property type="match status" value="1"/>
</dbReference>
<sequence>MSMTDPVADFLTRIRNAINASHETVDIPASKLKKEIARVLKEQGYIDAFSVEAPSSSHPAELIKIDLKYSDDRRSAISGIRRISRPGQRNYVGNADIPKVQGGLGTAIVSTSKGVMTGHDARKAGVGGEVVAYVW</sequence>
<dbReference type="InterPro" id="IPR035987">
    <property type="entry name" value="Ribosomal_uS8_sf"/>
</dbReference>
<dbReference type="OrthoDB" id="9802617at2"/>